<keyword evidence="3" id="KW-0443">Lipid metabolism</keyword>
<dbReference type="InterPro" id="IPR002347">
    <property type="entry name" value="SDR_fam"/>
</dbReference>
<dbReference type="InterPro" id="IPR050259">
    <property type="entry name" value="SDR"/>
</dbReference>
<evidence type="ECO:0000313" key="5">
    <source>
        <dbReference type="Proteomes" id="UP000308489"/>
    </source>
</evidence>
<protein>
    <submittedName>
        <fullName evidence="4">3-ketoacyl-ACP reductase</fullName>
        <ecNumber evidence="4">1.1.1.100</ecNumber>
    </submittedName>
</protein>
<dbReference type="Proteomes" id="UP000308489">
    <property type="component" value="Chromosome 1"/>
</dbReference>
<dbReference type="PANTHER" id="PTHR42879">
    <property type="entry name" value="3-OXOACYL-(ACYL-CARRIER-PROTEIN) REDUCTASE"/>
    <property type="match status" value="1"/>
</dbReference>
<dbReference type="RefSeq" id="WP_138209641.1">
    <property type="nucleotide sequence ID" value="NZ_CBCRUQ010000016.1"/>
</dbReference>
<dbReference type="GO" id="GO:0008202">
    <property type="term" value="P:steroid metabolic process"/>
    <property type="evidence" value="ECO:0007669"/>
    <property type="project" value="UniProtKB-KW"/>
</dbReference>
<dbReference type="InterPro" id="IPR020904">
    <property type="entry name" value="Sc_DH/Rdtase_CS"/>
</dbReference>
<evidence type="ECO:0000256" key="3">
    <source>
        <dbReference type="ARBA" id="ARBA00023221"/>
    </source>
</evidence>
<dbReference type="GO" id="GO:0004316">
    <property type="term" value="F:3-oxoacyl-[acyl-carrier-protein] reductase (NADPH) activity"/>
    <property type="evidence" value="ECO:0007669"/>
    <property type="project" value="UniProtKB-EC"/>
</dbReference>
<dbReference type="GO" id="GO:0032787">
    <property type="term" value="P:monocarboxylic acid metabolic process"/>
    <property type="evidence" value="ECO:0007669"/>
    <property type="project" value="UniProtKB-ARBA"/>
</dbReference>
<comment type="similarity">
    <text evidence="1">Belongs to the short-chain dehydrogenases/reductases (SDR) family.</text>
</comment>
<sequence length="247" mass="26826">MSNLSGKVVLITGAAKGIGKAIALKFAEEGASVIVNYKKSHIEAEEVKKDIENLGGYAFLLQGDVSEYRTCSNMMKTLIDKFGKIDILINNAAISKIGIFYDCTEECFDEIINTNLKGVFNLTHNAIKYMIPKGSGTIINISSMWGEVGASCEVIYSASKGGINAFTKALGKELAPSNIRVNAISPGVIETSMNSWLSDEEREELVSEIPMMRMGKPEEIANLAVFLASEQCNYMTGQILRVDGGFI</sequence>
<reference evidence="4 5" key="1">
    <citation type="submission" date="2019-05" db="EMBL/GenBank/DDBJ databases">
        <authorList>
            <consortium name="Pathogen Informatics"/>
        </authorList>
    </citation>
    <scope>NUCLEOTIDE SEQUENCE [LARGE SCALE GENOMIC DNA]</scope>
    <source>
        <strain evidence="4 5">NCTC503</strain>
    </source>
</reference>
<dbReference type="PANTHER" id="PTHR42879:SF2">
    <property type="entry name" value="3-OXOACYL-[ACYL-CARRIER-PROTEIN] REDUCTASE FABG"/>
    <property type="match status" value="1"/>
</dbReference>
<dbReference type="FunFam" id="3.40.50.720:FF:000173">
    <property type="entry name" value="3-oxoacyl-[acyl-carrier protein] reductase"/>
    <property type="match status" value="1"/>
</dbReference>
<dbReference type="PRINTS" id="PR00080">
    <property type="entry name" value="SDRFAMILY"/>
</dbReference>
<keyword evidence="3" id="KW-0753">Steroid metabolism</keyword>
<keyword evidence="5" id="KW-1185">Reference proteome</keyword>
<evidence type="ECO:0000256" key="1">
    <source>
        <dbReference type="ARBA" id="ARBA00006484"/>
    </source>
</evidence>
<dbReference type="NCBIfam" id="NF009466">
    <property type="entry name" value="PRK12826.1-2"/>
    <property type="match status" value="1"/>
</dbReference>
<dbReference type="AlphaFoldDB" id="A0A4U9R4W7"/>
<evidence type="ECO:0000256" key="2">
    <source>
        <dbReference type="ARBA" id="ARBA00023002"/>
    </source>
</evidence>
<name>A0A4U9R4W7_HATHI</name>
<dbReference type="SUPFAM" id="SSF51735">
    <property type="entry name" value="NAD(P)-binding Rossmann-fold domains"/>
    <property type="match status" value="1"/>
</dbReference>
<dbReference type="NCBIfam" id="NF005559">
    <property type="entry name" value="PRK07231.1"/>
    <property type="match status" value="1"/>
</dbReference>
<evidence type="ECO:0000313" key="4">
    <source>
        <dbReference type="EMBL" id="VTQ86454.1"/>
    </source>
</evidence>
<dbReference type="Gene3D" id="3.40.50.720">
    <property type="entry name" value="NAD(P)-binding Rossmann-like Domain"/>
    <property type="match status" value="1"/>
</dbReference>
<dbReference type="EC" id="1.1.1.100" evidence="4"/>
<organism evidence="4 5">
    <name type="scientific">Hathewaya histolytica</name>
    <name type="common">Clostridium histolyticum</name>
    <dbReference type="NCBI Taxonomy" id="1498"/>
    <lineage>
        <taxon>Bacteria</taxon>
        <taxon>Bacillati</taxon>
        <taxon>Bacillota</taxon>
        <taxon>Clostridia</taxon>
        <taxon>Eubacteriales</taxon>
        <taxon>Clostridiaceae</taxon>
        <taxon>Hathewaya</taxon>
    </lineage>
</organism>
<dbReference type="Pfam" id="PF13561">
    <property type="entry name" value="adh_short_C2"/>
    <property type="match status" value="1"/>
</dbReference>
<dbReference type="NCBIfam" id="NF047420">
    <property type="entry name" value="EF_P_mod_YmfI"/>
    <property type="match status" value="1"/>
</dbReference>
<dbReference type="KEGG" id="hhw:NCTC503_00932"/>
<dbReference type="EMBL" id="LR590481">
    <property type="protein sequence ID" value="VTQ86454.1"/>
    <property type="molecule type" value="Genomic_DNA"/>
</dbReference>
<dbReference type="PROSITE" id="PS00061">
    <property type="entry name" value="ADH_SHORT"/>
    <property type="match status" value="1"/>
</dbReference>
<dbReference type="PRINTS" id="PR00081">
    <property type="entry name" value="GDHRDH"/>
</dbReference>
<dbReference type="OrthoDB" id="9803333at2"/>
<keyword evidence="2 4" id="KW-0560">Oxidoreductase</keyword>
<proteinExistence type="inferred from homology"/>
<dbReference type="InterPro" id="IPR036291">
    <property type="entry name" value="NAD(P)-bd_dom_sf"/>
</dbReference>
<gene>
    <name evidence="4" type="primary">fabG_1</name>
    <name evidence="4" type="ORF">NCTC503_00932</name>
</gene>
<accession>A0A4U9R4W7</accession>